<dbReference type="InterPro" id="IPR011206">
    <property type="entry name" value="Citrate_lyase_beta/mcl1/mcl2"/>
</dbReference>
<dbReference type="GO" id="GO:0003824">
    <property type="term" value="F:catalytic activity"/>
    <property type="evidence" value="ECO:0007669"/>
    <property type="project" value="InterPro"/>
</dbReference>
<dbReference type="GO" id="GO:0000287">
    <property type="term" value="F:magnesium ion binding"/>
    <property type="evidence" value="ECO:0007669"/>
    <property type="project" value="TreeGrafter"/>
</dbReference>
<dbReference type="PIRSF" id="PIRSF015582">
    <property type="entry name" value="Cit_lyase_B"/>
    <property type="match status" value="1"/>
</dbReference>
<evidence type="ECO:0000256" key="2">
    <source>
        <dbReference type="ARBA" id="ARBA00022723"/>
    </source>
</evidence>
<dbReference type="EMBL" id="MIHC01000012">
    <property type="protein sequence ID" value="ODR07471.1"/>
    <property type="molecule type" value="Genomic_DNA"/>
</dbReference>
<dbReference type="AlphaFoldDB" id="A0A1E3SZ75"/>
<dbReference type="STRING" id="243061.AWC25_05715"/>
<evidence type="ECO:0000256" key="3">
    <source>
        <dbReference type="ARBA" id="ARBA00022842"/>
    </source>
</evidence>
<sequence>MNKLQPVQHNAFRTMLMTSATSPRRYQTALRSGADICTLDLEDAVPPAQRAAARHHASRIFARPSTGHFRALRINSLRTADGLHDILALVYGAIKPDALLVPKVNCAHDLLILEDMLGDELADVDLLATIETAAGLAAVEEIATATTRVRALVFGAADFAADLGISMEWEPLLYARSRIVTAAAVAGIPAIDAPTFDLGDDLALKIDVNRARELGFAGKAAVHPRQVPVINDSFTPLPAEVERAQRVIEMAHGQSGQIGVLDGQMVGPPMVAAARRLLEKANAVDTTAIWMTHA</sequence>
<evidence type="ECO:0000259" key="6">
    <source>
        <dbReference type="Pfam" id="PF03328"/>
    </source>
</evidence>
<gene>
    <name evidence="7" type="ORF">BHQ21_08790</name>
</gene>
<feature type="domain" description="HpcH/HpaI aldolase/citrate lyase" evidence="6">
    <location>
        <begin position="13"/>
        <end position="224"/>
    </location>
</feature>
<dbReference type="RefSeq" id="WP_069399914.1">
    <property type="nucleotide sequence ID" value="NZ_JAYWKZ010000008.1"/>
</dbReference>
<feature type="binding site" evidence="4">
    <location>
        <position position="131"/>
    </location>
    <ligand>
        <name>substrate</name>
    </ligand>
</feature>
<evidence type="ECO:0000256" key="4">
    <source>
        <dbReference type="PIRSR" id="PIRSR015582-1"/>
    </source>
</evidence>
<dbReference type="InterPro" id="IPR015813">
    <property type="entry name" value="Pyrv/PenolPyrv_kinase-like_dom"/>
</dbReference>
<evidence type="ECO:0000313" key="7">
    <source>
        <dbReference type="EMBL" id="ODR07471.1"/>
    </source>
</evidence>
<dbReference type="InterPro" id="IPR040442">
    <property type="entry name" value="Pyrv_kinase-like_dom_sf"/>
</dbReference>
<accession>A0A1E3SZ75</accession>
<name>A0A1E3SZ75_9MYCO</name>
<comment type="caution">
    <text evidence="7">The sequence shown here is derived from an EMBL/GenBank/DDBJ whole genome shotgun (WGS) entry which is preliminary data.</text>
</comment>
<dbReference type="SUPFAM" id="SSF51621">
    <property type="entry name" value="Phosphoenolpyruvate/pyruvate domain"/>
    <property type="match status" value="1"/>
</dbReference>
<evidence type="ECO:0000313" key="8">
    <source>
        <dbReference type="Proteomes" id="UP000094224"/>
    </source>
</evidence>
<keyword evidence="2 5" id="KW-0479">Metal-binding</keyword>
<dbReference type="PANTHER" id="PTHR32308">
    <property type="entry name" value="LYASE BETA SUBUNIT, PUTATIVE (AFU_ORTHOLOGUE AFUA_4G13030)-RELATED"/>
    <property type="match status" value="1"/>
</dbReference>
<proteinExistence type="predicted"/>
<dbReference type="Pfam" id="PF03328">
    <property type="entry name" value="HpcH_HpaI"/>
    <property type="match status" value="1"/>
</dbReference>
<dbReference type="PANTHER" id="PTHR32308:SF0">
    <property type="entry name" value="HPCH_HPAI ALDOLASE_CITRATE LYASE DOMAIN-CONTAINING PROTEIN"/>
    <property type="match status" value="1"/>
</dbReference>
<comment type="cofactor">
    <cofactor evidence="1">
        <name>Mg(2+)</name>
        <dbReference type="ChEBI" id="CHEBI:18420"/>
    </cofactor>
</comment>
<feature type="binding site" evidence="5">
    <location>
        <position position="131"/>
    </location>
    <ligand>
        <name>Mg(2+)</name>
        <dbReference type="ChEBI" id="CHEBI:18420"/>
    </ligand>
</feature>
<protein>
    <recommendedName>
        <fullName evidence="6">HpcH/HpaI aldolase/citrate lyase domain-containing protein</fullName>
    </recommendedName>
</protein>
<dbReference type="GO" id="GO:0006107">
    <property type="term" value="P:oxaloacetate metabolic process"/>
    <property type="evidence" value="ECO:0007669"/>
    <property type="project" value="TreeGrafter"/>
</dbReference>
<feature type="binding site" evidence="5">
    <location>
        <position position="158"/>
    </location>
    <ligand>
        <name>Mg(2+)</name>
        <dbReference type="ChEBI" id="CHEBI:18420"/>
    </ligand>
</feature>
<dbReference type="InterPro" id="IPR005000">
    <property type="entry name" value="Aldolase/citrate-lyase_domain"/>
</dbReference>
<evidence type="ECO:0000256" key="5">
    <source>
        <dbReference type="PIRSR" id="PIRSR015582-2"/>
    </source>
</evidence>
<dbReference type="Proteomes" id="UP000094224">
    <property type="component" value="Unassembled WGS sequence"/>
</dbReference>
<organism evidence="7 8">
    <name type="scientific">Mycobacterium sherrisii</name>
    <dbReference type="NCBI Taxonomy" id="243061"/>
    <lineage>
        <taxon>Bacteria</taxon>
        <taxon>Bacillati</taxon>
        <taxon>Actinomycetota</taxon>
        <taxon>Actinomycetes</taxon>
        <taxon>Mycobacteriales</taxon>
        <taxon>Mycobacteriaceae</taxon>
        <taxon>Mycobacterium</taxon>
        <taxon>Mycobacterium simiae complex</taxon>
    </lineage>
</organism>
<dbReference type="Gene3D" id="3.20.20.60">
    <property type="entry name" value="Phosphoenolpyruvate-binding domains"/>
    <property type="match status" value="1"/>
</dbReference>
<keyword evidence="3 5" id="KW-0460">Magnesium</keyword>
<feature type="binding site" evidence="4">
    <location>
        <position position="73"/>
    </location>
    <ligand>
        <name>substrate</name>
    </ligand>
</feature>
<evidence type="ECO:0000256" key="1">
    <source>
        <dbReference type="ARBA" id="ARBA00001946"/>
    </source>
</evidence>
<keyword evidence="8" id="KW-1185">Reference proteome</keyword>
<reference evidence="8" key="1">
    <citation type="submission" date="2016-09" db="EMBL/GenBank/DDBJ databases">
        <authorList>
            <person name="Greninger A.L."/>
            <person name="Jerome K.R."/>
            <person name="Mcnair B."/>
            <person name="Wallis C."/>
            <person name="Fang F."/>
        </authorList>
    </citation>
    <scope>NUCLEOTIDE SEQUENCE [LARGE SCALE GENOMIC DNA]</scope>
    <source>
        <strain evidence="8">BC1_M4</strain>
    </source>
</reference>